<dbReference type="InterPro" id="IPR011009">
    <property type="entry name" value="Kinase-like_dom_sf"/>
</dbReference>
<evidence type="ECO:0000313" key="3">
    <source>
        <dbReference type="Proteomes" id="UP001055172"/>
    </source>
</evidence>
<gene>
    <name evidence="2" type="ORF">ColLi_12400</name>
</gene>
<dbReference type="SUPFAM" id="SSF56112">
    <property type="entry name" value="Protein kinase-like (PK-like)"/>
    <property type="match status" value="1"/>
</dbReference>
<proteinExistence type="predicted"/>
<evidence type="ECO:0000259" key="1">
    <source>
        <dbReference type="PROSITE" id="PS50011"/>
    </source>
</evidence>
<comment type="caution">
    <text evidence="2">The sequence shown here is derived from an EMBL/GenBank/DDBJ whole genome shotgun (WGS) entry which is preliminary data.</text>
</comment>
<name>A0AA37LYM5_9PEZI</name>
<dbReference type="PROSITE" id="PS50011">
    <property type="entry name" value="PROTEIN_KINASE_DOM"/>
    <property type="match status" value="1"/>
</dbReference>
<dbReference type="InterPro" id="IPR000719">
    <property type="entry name" value="Prot_kinase_dom"/>
</dbReference>
<dbReference type="GO" id="GO:0004674">
    <property type="term" value="F:protein serine/threonine kinase activity"/>
    <property type="evidence" value="ECO:0007669"/>
    <property type="project" value="TreeGrafter"/>
</dbReference>
<dbReference type="Proteomes" id="UP001055172">
    <property type="component" value="Unassembled WGS sequence"/>
</dbReference>
<dbReference type="EMBL" id="BPPX01000043">
    <property type="protein sequence ID" value="GJC89562.1"/>
    <property type="molecule type" value="Genomic_DNA"/>
</dbReference>
<feature type="domain" description="Protein kinase" evidence="1">
    <location>
        <begin position="1"/>
        <end position="179"/>
    </location>
</feature>
<dbReference type="PANTHER" id="PTHR24359:SF37">
    <property type="entry name" value="PROTEIN KINASE DOMAIN-CONTAINING PROTEIN"/>
    <property type="match status" value="1"/>
</dbReference>
<dbReference type="AlphaFoldDB" id="A0AA37LYM5"/>
<dbReference type="GO" id="GO:0005524">
    <property type="term" value="F:ATP binding"/>
    <property type="evidence" value="ECO:0007669"/>
    <property type="project" value="InterPro"/>
</dbReference>
<dbReference type="PANTHER" id="PTHR24359">
    <property type="entry name" value="SERINE/THREONINE-PROTEIN KINASE SBK1"/>
    <property type="match status" value="1"/>
</dbReference>
<protein>
    <recommendedName>
        <fullName evidence="1">Protein kinase domain-containing protein</fullName>
    </recommendedName>
</protein>
<sequence>MHETGPDKAGLGNFLWFHTSTFPGLIALSDFGLGRLHTQVSRSKQDPKNIERTATYRSPEFDLPFGKVSPRSDIFSLGCVMLEYVTWFLMGLDAVEKVFPDARSERDIYGFDSDVFFSIKNEKAFLKPSVAKWIKELQNHQNCSWYIWDLLEIIKDRMLDPNGETRIPANQLTKRMKALQAVCLSESEYYLGVRPKT</sequence>
<evidence type="ECO:0000313" key="2">
    <source>
        <dbReference type="EMBL" id="GJC89562.1"/>
    </source>
</evidence>
<accession>A0AA37LYM5</accession>
<reference evidence="2 3" key="1">
    <citation type="submission" date="2021-07" db="EMBL/GenBank/DDBJ databases">
        <title>Genome data of Colletotrichum spaethianum.</title>
        <authorList>
            <person name="Utami Y.D."/>
            <person name="Hiruma K."/>
        </authorList>
    </citation>
    <scope>NUCLEOTIDE SEQUENCE [LARGE SCALE GENOMIC DNA]</scope>
    <source>
        <strain evidence="2 3">MAFF 242679</strain>
    </source>
</reference>
<organism evidence="2 3">
    <name type="scientific">Colletotrichum liriopes</name>
    <dbReference type="NCBI Taxonomy" id="708192"/>
    <lineage>
        <taxon>Eukaryota</taxon>
        <taxon>Fungi</taxon>
        <taxon>Dikarya</taxon>
        <taxon>Ascomycota</taxon>
        <taxon>Pezizomycotina</taxon>
        <taxon>Sordariomycetes</taxon>
        <taxon>Hypocreomycetidae</taxon>
        <taxon>Glomerellales</taxon>
        <taxon>Glomerellaceae</taxon>
        <taxon>Colletotrichum</taxon>
        <taxon>Colletotrichum spaethianum species complex</taxon>
    </lineage>
</organism>
<dbReference type="Gene3D" id="1.10.510.10">
    <property type="entry name" value="Transferase(Phosphotransferase) domain 1"/>
    <property type="match status" value="1"/>
</dbReference>
<keyword evidence="3" id="KW-1185">Reference proteome</keyword>